<organism evidence="2 3">
    <name type="scientific">Oidiodendron maius (strain Zn)</name>
    <dbReference type="NCBI Taxonomy" id="913774"/>
    <lineage>
        <taxon>Eukaryota</taxon>
        <taxon>Fungi</taxon>
        <taxon>Dikarya</taxon>
        <taxon>Ascomycota</taxon>
        <taxon>Pezizomycotina</taxon>
        <taxon>Leotiomycetes</taxon>
        <taxon>Leotiomycetes incertae sedis</taxon>
        <taxon>Myxotrichaceae</taxon>
        <taxon>Oidiodendron</taxon>
    </lineage>
</organism>
<dbReference type="HOGENOM" id="CLU_1094576_0_0_1"/>
<name>A0A0C3H3I1_OIDMZ</name>
<accession>A0A0C3H3I1</accession>
<evidence type="ECO:0000313" key="2">
    <source>
        <dbReference type="EMBL" id="KIN02666.1"/>
    </source>
</evidence>
<dbReference type="EMBL" id="KN832874">
    <property type="protein sequence ID" value="KIN02666.1"/>
    <property type="molecule type" value="Genomic_DNA"/>
</dbReference>
<evidence type="ECO:0000256" key="1">
    <source>
        <dbReference type="SAM" id="MobiDB-lite"/>
    </source>
</evidence>
<dbReference type="AlphaFoldDB" id="A0A0C3H3I1"/>
<sequence>MAKVSWSCVEVACCVPNCSTPCFNPQISHMIPKSPLTPQTPISACNLRPSINIGDRMSSPCCDKTHKHFLYSIVLPKSKTNSNTLSNTIPEISTPGKPATTTSSTYSSPSSSVYSSPSSIDSAPIFTPTTPPERPSLRARRDTLSKLKIPESPPLSQESLLPRSQPSSAQPPSSRANNRSAGASMYPDMFLPMPTQSQMGAGNISVSPLSGAYPMTVSPLTSAYTPLFSRDILAMSPISPLMYSNNPSPIIGAA</sequence>
<dbReference type="InParanoid" id="A0A0C3H3I1"/>
<dbReference type="Proteomes" id="UP000054321">
    <property type="component" value="Unassembled WGS sequence"/>
</dbReference>
<reference evidence="2 3" key="1">
    <citation type="submission" date="2014-04" db="EMBL/GenBank/DDBJ databases">
        <authorList>
            <consortium name="DOE Joint Genome Institute"/>
            <person name="Kuo A."/>
            <person name="Martino E."/>
            <person name="Perotto S."/>
            <person name="Kohler A."/>
            <person name="Nagy L.G."/>
            <person name="Floudas D."/>
            <person name="Copeland A."/>
            <person name="Barry K.W."/>
            <person name="Cichocki N."/>
            <person name="Veneault-Fourrey C."/>
            <person name="LaButti K."/>
            <person name="Lindquist E.A."/>
            <person name="Lipzen A."/>
            <person name="Lundell T."/>
            <person name="Morin E."/>
            <person name="Murat C."/>
            <person name="Sun H."/>
            <person name="Tunlid A."/>
            <person name="Henrissat B."/>
            <person name="Grigoriev I.V."/>
            <person name="Hibbett D.S."/>
            <person name="Martin F."/>
            <person name="Nordberg H.P."/>
            <person name="Cantor M.N."/>
            <person name="Hua S.X."/>
        </authorList>
    </citation>
    <scope>NUCLEOTIDE SEQUENCE [LARGE SCALE GENOMIC DNA]</scope>
    <source>
        <strain evidence="2 3">Zn</strain>
    </source>
</reference>
<proteinExistence type="predicted"/>
<protein>
    <submittedName>
        <fullName evidence="2">Uncharacterized protein</fullName>
    </submittedName>
</protein>
<feature type="compositionally biased region" description="Polar residues" evidence="1">
    <location>
        <begin position="82"/>
        <end position="91"/>
    </location>
</feature>
<gene>
    <name evidence="2" type="ORF">OIDMADRAFT_52501</name>
</gene>
<feature type="compositionally biased region" description="Basic and acidic residues" evidence="1">
    <location>
        <begin position="135"/>
        <end position="149"/>
    </location>
</feature>
<feature type="compositionally biased region" description="Low complexity" evidence="1">
    <location>
        <begin position="100"/>
        <end position="119"/>
    </location>
</feature>
<reference evidence="3" key="2">
    <citation type="submission" date="2015-01" db="EMBL/GenBank/DDBJ databases">
        <title>Evolutionary Origins and Diversification of the Mycorrhizal Mutualists.</title>
        <authorList>
            <consortium name="DOE Joint Genome Institute"/>
            <consortium name="Mycorrhizal Genomics Consortium"/>
            <person name="Kohler A."/>
            <person name="Kuo A."/>
            <person name="Nagy L.G."/>
            <person name="Floudas D."/>
            <person name="Copeland A."/>
            <person name="Barry K.W."/>
            <person name="Cichocki N."/>
            <person name="Veneault-Fourrey C."/>
            <person name="LaButti K."/>
            <person name="Lindquist E.A."/>
            <person name="Lipzen A."/>
            <person name="Lundell T."/>
            <person name="Morin E."/>
            <person name="Murat C."/>
            <person name="Riley R."/>
            <person name="Ohm R."/>
            <person name="Sun H."/>
            <person name="Tunlid A."/>
            <person name="Henrissat B."/>
            <person name="Grigoriev I.V."/>
            <person name="Hibbett D.S."/>
            <person name="Martin F."/>
        </authorList>
    </citation>
    <scope>NUCLEOTIDE SEQUENCE [LARGE SCALE GENOMIC DNA]</scope>
    <source>
        <strain evidence="3">Zn</strain>
    </source>
</reference>
<keyword evidence="3" id="KW-1185">Reference proteome</keyword>
<evidence type="ECO:0000313" key="3">
    <source>
        <dbReference type="Proteomes" id="UP000054321"/>
    </source>
</evidence>
<feature type="region of interest" description="Disordered" evidence="1">
    <location>
        <begin position="82"/>
        <end position="186"/>
    </location>
</feature>
<feature type="compositionally biased region" description="Low complexity" evidence="1">
    <location>
        <begin position="159"/>
        <end position="184"/>
    </location>
</feature>